<dbReference type="AlphaFoldDB" id="A0A3A4NII3"/>
<comment type="function">
    <text evidence="8">Catalyzes the transfer of a phosphate group to glutamate to form L-glutamate 5-phosphate.</text>
</comment>
<organism evidence="10 11">
    <name type="scientific">Abyssobacteria bacterium (strain SURF_5)</name>
    <dbReference type="NCBI Taxonomy" id="2093360"/>
    <lineage>
        <taxon>Bacteria</taxon>
        <taxon>Pseudomonadati</taxon>
        <taxon>Candidatus Hydrogenedentota</taxon>
        <taxon>Candidatus Abyssobacteria</taxon>
    </lineage>
</organism>
<dbReference type="PIRSF" id="PIRSF000729">
    <property type="entry name" value="GK"/>
    <property type="match status" value="1"/>
</dbReference>
<dbReference type="NCBIfam" id="TIGR01027">
    <property type="entry name" value="proB"/>
    <property type="match status" value="1"/>
</dbReference>
<comment type="subcellular location">
    <subcellularLocation>
        <location evidence="8">Cytoplasm</location>
    </subcellularLocation>
</comment>
<feature type="binding site" evidence="8">
    <location>
        <position position="12"/>
    </location>
    <ligand>
        <name>ATP</name>
        <dbReference type="ChEBI" id="CHEBI:30616"/>
    </ligand>
</feature>
<comment type="pathway">
    <text evidence="8">Amino-acid biosynthesis; L-proline biosynthesis; L-glutamate 5-semialdehyde from L-glutamate: step 1/2.</text>
</comment>
<dbReference type="InterPro" id="IPR001048">
    <property type="entry name" value="Asp/Glu/Uridylate_kinase"/>
</dbReference>
<comment type="caution">
    <text evidence="10">The sequence shown here is derived from an EMBL/GenBank/DDBJ whole genome shotgun (WGS) entry which is preliminary data.</text>
</comment>
<dbReference type="PROSITE" id="PS00902">
    <property type="entry name" value="GLUTAMATE_5_KINASE"/>
    <property type="match status" value="1"/>
</dbReference>
<dbReference type="GO" id="GO:0003723">
    <property type="term" value="F:RNA binding"/>
    <property type="evidence" value="ECO:0007669"/>
    <property type="project" value="InterPro"/>
</dbReference>
<keyword evidence="5 8" id="KW-0547">Nucleotide-binding</keyword>
<evidence type="ECO:0000256" key="4">
    <source>
        <dbReference type="ARBA" id="ARBA00022679"/>
    </source>
</evidence>
<protein>
    <recommendedName>
        <fullName evidence="8">Glutamate 5-kinase</fullName>
        <ecNumber evidence="8">2.7.2.11</ecNumber>
    </recommendedName>
    <alternativeName>
        <fullName evidence="8">Gamma-glutamyl kinase</fullName>
        <shortName evidence="8">GK</shortName>
    </alternativeName>
</protein>
<feature type="binding site" evidence="8">
    <location>
        <position position="52"/>
    </location>
    <ligand>
        <name>substrate</name>
    </ligand>
</feature>
<dbReference type="InterPro" id="IPR019797">
    <property type="entry name" value="Glutamate_5-kinase_CS"/>
</dbReference>
<reference evidence="10 11" key="1">
    <citation type="journal article" date="2017" name="ISME J.">
        <title>Energy and carbon metabolisms in a deep terrestrial subsurface fluid microbial community.</title>
        <authorList>
            <person name="Momper L."/>
            <person name="Jungbluth S.P."/>
            <person name="Lee M.D."/>
            <person name="Amend J.P."/>
        </authorList>
    </citation>
    <scope>NUCLEOTIDE SEQUENCE [LARGE SCALE GENOMIC DNA]</scope>
    <source>
        <strain evidence="10">SURF_5</strain>
    </source>
</reference>
<feature type="binding site" evidence="8">
    <location>
        <position position="152"/>
    </location>
    <ligand>
        <name>substrate</name>
    </ligand>
</feature>
<dbReference type="Gene3D" id="3.40.1160.10">
    <property type="entry name" value="Acetylglutamate kinase-like"/>
    <property type="match status" value="1"/>
</dbReference>
<dbReference type="InterPro" id="IPR001057">
    <property type="entry name" value="Glu/AcGlu_kinase"/>
</dbReference>
<keyword evidence="4 8" id="KW-0808">Transferase</keyword>
<dbReference type="InterPro" id="IPR002478">
    <property type="entry name" value="PUA"/>
</dbReference>
<comment type="caution">
    <text evidence="8">Lacks conserved residue(s) required for the propagation of feature annotation.</text>
</comment>
<feature type="binding site" evidence="8">
    <location>
        <position position="140"/>
    </location>
    <ligand>
        <name>substrate</name>
    </ligand>
</feature>
<keyword evidence="7 8" id="KW-0067">ATP-binding</keyword>
<comment type="similarity">
    <text evidence="8">Belongs to the glutamate 5-kinase family.</text>
</comment>
<evidence type="ECO:0000256" key="7">
    <source>
        <dbReference type="ARBA" id="ARBA00022840"/>
    </source>
</evidence>
<dbReference type="EMBL" id="QZKU01000076">
    <property type="protein sequence ID" value="RJP20568.1"/>
    <property type="molecule type" value="Genomic_DNA"/>
</dbReference>
<dbReference type="Pfam" id="PF01472">
    <property type="entry name" value="PUA"/>
    <property type="match status" value="1"/>
</dbReference>
<dbReference type="SUPFAM" id="SSF88697">
    <property type="entry name" value="PUA domain-like"/>
    <property type="match status" value="1"/>
</dbReference>
<dbReference type="PANTHER" id="PTHR43654:SF1">
    <property type="entry name" value="ISOPENTENYL PHOSPHATE KINASE"/>
    <property type="match status" value="1"/>
</dbReference>
<evidence type="ECO:0000256" key="3">
    <source>
        <dbReference type="ARBA" id="ARBA00022650"/>
    </source>
</evidence>
<evidence type="ECO:0000259" key="9">
    <source>
        <dbReference type="SMART" id="SM00359"/>
    </source>
</evidence>
<dbReference type="GO" id="GO:0004349">
    <property type="term" value="F:glutamate 5-kinase activity"/>
    <property type="evidence" value="ECO:0007669"/>
    <property type="project" value="UniProtKB-UniRule"/>
</dbReference>
<dbReference type="CDD" id="cd04242">
    <property type="entry name" value="AAK_G5K_ProB"/>
    <property type="match status" value="1"/>
</dbReference>
<evidence type="ECO:0000256" key="1">
    <source>
        <dbReference type="ARBA" id="ARBA00022490"/>
    </source>
</evidence>
<dbReference type="GO" id="GO:0005524">
    <property type="term" value="F:ATP binding"/>
    <property type="evidence" value="ECO:0007669"/>
    <property type="project" value="UniProtKB-KW"/>
</dbReference>
<keyword evidence="3 8" id="KW-0641">Proline biosynthesis</keyword>
<dbReference type="InterPro" id="IPR041739">
    <property type="entry name" value="G5K_ProB"/>
</dbReference>
<dbReference type="Gene3D" id="2.30.130.10">
    <property type="entry name" value="PUA domain"/>
    <property type="match status" value="1"/>
</dbReference>
<dbReference type="GO" id="GO:0055129">
    <property type="term" value="P:L-proline biosynthetic process"/>
    <property type="evidence" value="ECO:0007669"/>
    <property type="project" value="UniProtKB-UniRule"/>
</dbReference>
<dbReference type="InterPro" id="IPR036393">
    <property type="entry name" value="AceGlu_kinase-like_sf"/>
</dbReference>
<dbReference type="InterPro" id="IPR005715">
    <property type="entry name" value="Glu_5kinase/COase_Synthase"/>
</dbReference>
<dbReference type="InterPro" id="IPR036974">
    <property type="entry name" value="PUA_sf"/>
</dbReference>
<dbReference type="PRINTS" id="PR00474">
    <property type="entry name" value="GLU5KINASE"/>
</dbReference>
<dbReference type="GO" id="GO:0005829">
    <property type="term" value="C:cytosol"/>
    <property type="evidence" value="ECO:0007669"/>
    <property type="project" value="TreeGrafter"/>
</dbReference>
<dbReference type="InterPro" id="IPR011529">
    <property type="entry name" value="Glu_5kinase"/>
</dbReference>
<evidence type="ECO:0000313" key="10">
    <source>
        <dbReference type="EMBL" id="RJP20568.1"/>
    </source>
</evidence>
<dbReference type="SUPFAM" id="SSF53633">
    <property type="entry name" value="Carbamate kinase-like"/>
    <property type="match status" value="1"/>
</dbReference>
<name>A0A3A4NII3_ABYX5</name>
<keyword evidence="1 8" id="KW-0963">Cytoplasm</keyword>
<comment type="catalytic activity">
    <reaction evidence="8">
        <text>L-glutamate + ATP = L-glutamyl 5-phosphate + ADP</text>
        <dbReference type="Rhea" id="RHEA:14877"/>
        <dbReference type="ChEBI" id="CHEBI:29985"/>
        <dbReference type="ChEBI" id="CHEBI:30616"/>
        <dbReference type="ChEBI" id="CHEBI:58274"/>
        <dbReference type="ChEBI" id="CHEBI:456216"/>
        <dbReference type="EC" id="2.7.2.11"/>
    </reaction>
</comment>
<evidence type="ECO:0000256" key="6">
    <source>
        <dbReference type="ARBA" id="ARBA00022777"/>
    </source>
</evidence>
<keyword evidence="6 8" id="KW-0418">Kinase</keyword>
<evidence type="ECO:0000313" key="11">
    <source>
        <dbReference type="Proteomes" id="UP000265882"/>
    </source>
</evidence>
<dbReference type="FunFam" id="2.30.130.10:FF:000007">
    <property type="entry name" value="Glutamate 5-kinase"/>
    <property type="match status" value="1"/>
</dbReference>
<accession>A0A3A4NII3</accession>
<dbReference type="CDD" id="cd21157">
    <property type="entry name" value="PUA_G5K"/>
    <property type="match status" value="1"/>
</dbReference>
<dbReference type="Pfam" id="PF00696">
    <property type="entry name" value="AA_kinase"/>
    <property type="match status" value="1"/>
</dbReference>
<dbReference type="Proteomes" id="UP000265882">
    <property type="component" value="Unassembled WGS sequence"/>
</dbReference>
<dbReference type="SMART" id="SM00359">
    <property type="entry name" value="PUA"/>
    <property type="match status" value="1"/>
</dbReference>
<evidence type="ECO:0000256" key="2">
    <source>
        <dbReference type="ARBA" id="ARBA00022605"/>
    </source>
</evidence>
<feature type="domain" description="PUA" evidence="9">
    <location>
        <begin position="280"/>
        <end position="363"/>
    </location>
</feature>
<dbReference type="PANTHER" id="PTHR43654">
    <property type="entry name" value="GLUTAMATE 5-KINASE"/>
    <property type="match status" value="1"/>
</dbReference>
<proteinExistence type="inferred from homology"/>
<evidence type="ECO:0000256" key="8">
    <source>
        <dbReference type="HAMAP-Rule" id="MF_00456"/>
    </source>
</evidence>
<dbReference type="UniPathway" id="UPA00098">
    <property type="reaction ID" value="UER00359"/>
</dbReference>
<dbReference type="HAMAP" id="MF_00456">
    <property type="entry name" value="ProB"/>
    <property type="match status" value="1"/>
</dbReference>
<dbReference type="InterPro" id="IPR015947">
    <property type="entry name" value="PUA-like_sf"/>
</dbReference>
<dbReference type="EC" id="2.7.2.11" evidence="8"/>
<keyword evidence="2 8" id="KW-0028">Amino-acid biosynthesis</keyword>
<evidence type="ECO:0000256" key="5">
    <source>
        <dbReference type="ARBA" id="ARBA00022741"/>
    </source>
</evidence>
<dbReference type="PROSITE" id="PS50890">
    <property type="entry name" value="PUA"/>
    <property type="match status" value="1"/>
</dbReference>
<sequence length="383" mass="42104">MNLNDIDLLVVKIGTTLISSPTEFLDRNKMRPIVEDLAHLRKRGVKIILVSSGAIGAGMAILGLKSRPKLLPQKQAAAAIGQSKLMHFYKELFNECDLHVAQVLLTRDDLDDRRKYLNARNTLSTLLGYESIIPIINENDTVAVDEIKFGDNDTLAAVVASKMEADLLVILSNVDGLYDCDPRKSKSPKLIEEVTDLSDDIRRICGAASAETSVGGMKSKVEAARIASFSGIAMILANGERSHILKQIFENDVKCTYFRPKNEWVNGRKRWIAFGAAPHGNIKIDEGACSALLRKCRSLLPSGIIDVSGKFARGDTISIVDAGSREIARGLTNYSADEILQIKGSHTSKIAEILGHKDYDEVVHRDNLVVLEGNRPQSQEKEK</sequence>
<dbReference type="FunFam" id="3.40.1160.10:FF:000018">
    <property type="entry name" value="Glutamate 5-kinase"/>
    <property type="match status" value="1"/>
</dbReference>
<gene>
    <name evidence="8 10" type="primary">proB</name>
    <name evidence="10" type="ORF">C4520_11290</name>
</gene>